<evidence type="ECO:0000256" key="2">
    <source>
        <dbReference type="ARBA" id="ARBA00023015"/>
    </source>
</evidence>
<keyword evidence="3 6" id="KW-0238">DNA-binding</keyword>
<organism evidence="6 7">
    <name type="scientific">Mesorhizobium marinum</name>
    <dbReference type="NCBI Taxonomy" id="3228790"/>
    <lineage>
        <taxon>Bacteria</taxon>
        <taxon>Pseudomonadati</taxon>
        <taxon>Pseudomonadota</taxon>
        <taxon>Alphaproteobacteria</taxon>
        <taxon>Hyphomicrobiales</taxon>
        <taxon>Phyllobacteriaceae</taxon>
        <taxon>Mesorhizobium</taxon>
    </lineage>
</organism>
<dbReference type="Pfam" id="PF13377">
    <property type="entry name" value="Peripla_BP_3"/>
    <property type="match status" value="1"/>
</dbReference>
<evidence type="ECO:0000256" key="4">
    <source>
        <dbReference type="ARBA" id="ARBA00023163"/>
    </source>
</evidence>
<dbReference type="InterPro" id="IPR000843">
    <property type="entry name" value="HTH_LacI"/>
</dbReference>
<dbReference type="Proteomes" id="UP001556196">
    <property type="component" value="Unassembled WGS sequence"/>
</dbReference>
<name>A0ABV3QVC6_9HYPH</name>
<dbReference type="CDD" id="cd01392">
    <property type="entry name" value="HTH_LacI"/>
    <property type="match status" value="1"/>
</dbReference>
<dbReference type="InterPro" id="IPR046335">
    <property type="entry name" value="LacI/GalR-like_sensor"/>
</dbReference>
<dbReference type="InterPro" id="IPR028082">
    <property type="entry name" value="Peripla_BP_I"/>
</dbReference>
<dbReference type="SUPFAM" id="SSF53822">
    <property type="entry name" value="Periplasmic binding protein-like I"/>
    <property type="match status" value="1"/>
</dbReference>
<protein>
    <submittedName>
        <fullName evidence="6">LacI family DNA-binding transcriptional regulator</fullName>
    </submittedName>
</protein>
<evidence type="ECO:0000313" key="6">
    <source>
        <dbReference type="EMBL" id="MEW9805024.1"/>
    </source>
</evidence>
<dbReference type="PANTHER" id="PTHR30146">
    <property type="entry name" value="LACI-RELATED TRANSCRIPTIONAL REPRESSOR"/>
    <property type="match status" value="1"/>
</dbReference>
<dbReference type="PANTHER" id="PTHR30146:SF148">
    <property type="entry name" value="HTH-TYPE TRANSCRIPTIONAL REPRESSOR PURR-RELATED"/>
    <property type="match status" value="1"/>
</dbReference>
<reference evidence="6 7" key="1">
    <citation type="submission" date="2024-06" db="EMBL/GenBank/DDBJ databases">
        <authorList>
            <person name="Tuo L."/>
        </authorList>
    </citation>
    <scope>NUCLEOTIDE SEQUENCE [LARGE SCALE GENOMIC DNA]</scope>
    <source>
        <strain evidence="6 7">ZMM04-5</strain>
    </source>
</reference>
<evidence type="ECO:0000313" key="7">
    <source>
        <dbReference type="Proteomes" id="UP001556196"/>
    </source>
</evidence>
<dbReference type="Gene3D" id="1.10.260.40">
    <property type="entry name" value="lambda repressor-like DNA-binding domains"/>
    <property type="match status" value="1"/>
</dbReference>
<proteinExistence type="predicted"/>
<evidence type="ECO:0000259" key="5">
    <source>
        <dbReference type="PROSITE" id="PS50932"/>
    </source>
</evidence>
<keyword evidence="4" id="KW-0804">Transcription</keyword>
<dbReference type="RefSeq" id="WP_367722075.1">
    <property type="nucleotide sequence ID" value="NZ_JBFOCI010000001.1"/>
</dbReference>
<dbReference type="CDD" id="cd06288">
    <property type="entry name" value="PBP1_sucrose_transcription_regulator"/>
    <property type="match status" value="1"/>
</dbReference>
<gene>
    <name evidence="6" type="ORF">ABUE31_03380</name>
</gene>
<dbReference type="SMART" id="SM00354">
    <property type="entry name" value="HTH_LACI"/>
    <property type="match status" value="1"/>
</dbReference>
<dbReference type="Pfam" id="PF00356">
    <property type="entry name" value="LacI"/>
    <property type="match status" value="1"/>
</dbReference>
<sequence length="352" mass="38455">MATERKARSLKPTMVDVAEQAGVSQTTVSLVLNGTHNVRISEQTRKRVSSVARALGYRLVKRGASATGPSADKTVIGMVVDEIATDPWMAQALDGVREKAWDHGLTVILAATRSDPEMADAVFAHMAGQPLLGMIYGTIQTRQVELTPTLMRIPTVLLNCHAPGRSITSIVPGEVLGGRTATERLIAAGHRRIALIQGEVWMEASRDRLKGYRQALSNHEIPFDPGLVRPGNWEPSAGFEQTMDLMVMKNPPTAIFCANDMMAAGCYEALKELGKRIPDDVSVIGYDDREIARFARPPLTTMLLPHFEMGTLAAEYLIDRAGGLNRRPVQVKVECPIIERESVSPLSILEPL</sequence>
<keyword evidence="2" id="KW-0805">Transcription regulation</keyword>
<comment type="caution">
    <text evidence="6">The sequence shown here is derived from an EMBL/GenBank/DDBJ whole genome shotgun (WGS) entry which is preliminary data.</text>
</comment>
<accession>A0ABV3QVC6</accession>
<evidence type="ECO:0000256" key="3">
    <source>
        <dbReference type="ARBA" id="ARBA00023125"/>
    </source>
</evidence>
<dbReference type="GO" id="GO:0003677">
    <property type="term" value="F:DNA binding"/>
    <property type="evidence" value="ECO:0007669"/>
    <property type="project" value="UniProtKB-KW"/>
</dbReference>
<keyword evidence="1" id="KW-0678">Repressor</keyword>
<keyword evidence="7" id="KW-1185">Reference proteome</keyword>
<evidence type="ECO:0000256" key="1">
    <source>
        <dbReference type="ARBA" id="ARBA00022491"/>
    </source>
</evidence>
<dbReference type="PROSITE" id="PS00356">
    <property type="entry name" value="HTH_LACI_1"/>
    <property type="match status" value="1"/>
</dbReference>
<dbReference type="PROSITE" id="PS50932">
    <property type="entry name" value="HTH_LACI_2"/>
    <property type="match status" value="1"/>
</dbReference>
<feature type="domain" description="HTH lacI-type" evidence="5">
    <location>
        <begin position="12"/>
        <end position="68"/>
    </location>
</feature>
<dbReference type="Gene3D" id="3.40.50.2300">
    <property type="match status" value="2"/>
</dbReference>
<dbReference type="SUPFAM" id="SSF47413">
    <property type="entry name" value="lambda repressor-like DNA-binding domains"/>
    <property type="match status" value="1"/>
</dbReference>
<dbReference type="InterPro" id="IPR010982">
    <property type="entry name" value="Lambda_DNA-bd_dom_sf"/>
</dbReference>
<dbReference type="EMBL" id="JBFOCI010000001">
    <property type="protein sequence ID" value="MEW9805024.1"/>
    <property type="molecule type" value="Genomic_DNA"/>
</dbReference>